<evidence type="ECO:0000256" key="1">
    <source>
        <dbReference type="SAM" id="MobiDB-lite"/>
    </source>
</evidence>
<evidence type="ECO:0000313" key="4">
    <source>
        <dbReference type="Proteomes" id="UP000601223"/>
    </source>
</evidence>
<reference evidence="3 4" key="1">
    <citation type="submission" date="2021-01" db="EMBL/GenBank/DDBJ databases">
        <title>Whole genome shotgun sequence of Catellatospora bangladeshensis NBRC 107357.</title>
        <authorList>
            <person name="Komaki H."/>
            <person name="Tamura T."/>
        </authorList>
    </citation>
    <scope>NUCLEOTIDE SEQUENCE [LARGE SCALE GENOMIC DNA]</scope>
    <source>
        <strain evidence="3 4">NBRC 107357</strain>
    </source>
</reference>
<feature type="signal peptide" evidence="2">
    <location>
        <begin position="1"/>
        <end position="19"/>
    </location>
</feature>
<name>A0A8J3JQI1_9ACTN</name>
<organism evidence="3 4">
    <name type="scientific">Catellatospora bangladeshensis</name>
    <dbReference type="NCBI Taxonomy" id="310355"/>
    <lineage>
        <taxon>Bacteria</taxon>
        <taxon>Bacillati</taxon>
        <taxon>Actinomycetota</taxon>
        <taxon>Actinomycetes</taxon>
        <taxon>Micromonosporales</taxon>
        <taxon>Micromonosporaceae</taxon>
        <taxon>Catellatospora</taxon>
    </lineage>
</organism>
<feature type="compositionally biased region" description="Low complexity" evidence="1">
    <location>
        <begin position="32"/>
        <end position="46"/>
    </location>
</feature>
<accession>A0A8J3JQI1</accession>
<evidence type="ECO:0000313" key="3">
    <source>
        <dbReference type="EMBL" id="GIF84833.1"/>
    </source>
</evidence>
<gene>
    <name evidence="3" type="ORF">Cba03nite_61820</name>
</gene>
<comment type="caution">
    <text evidence="3">The sequence shown here is derived from an EMBL/GenBank/DDBJ whole genome shotgun (WGS) entry which is preliminary data.</text>
</comment>
<dbReference type="EMBL" id="BONF01000041">
    <property type="protein sequence ID" value="GIF84833.1"/>
    <property type="molecule type" value="Genomic_DNA"/>
</dbReference>
<protein>
    <submittedName>
        <fullName evidence="3">Uncharacterized protein</fullName>
    </submittedName>
</protein>
<feature type="region of interest" description="Disordered" evidence="1">
    <location>
        <begin position="32"/>
        <end position="86"/>
    </location>
</feature>
<sequence length="246" mass="25965">MISGAYRGGAALIPIAALAAILTAACTGPADPTPAAAAATSASSPSAPAPTPSAAPSPDPERRVGKPTKACARREPAPGESLTPDGFLVTPMDQKMLDAIGDISHAGDRQFKSSFTGAKLVPEQAFAVVYRKPSKAFDAYIEKVSRGKCIYIRDARFTKAELWGHAMRIEKERPYWRERGIEVNHFTVETDGSVVEVGVLPEDLAQALVELPQRYGTAIPLRIVPQEPIRLGGALGPAETPGPSPS</sequence>
<dbReference type="AlphaFoldDB" id="A0A8J3JQI1"/>
<feature type="chain" id="PRO_5039006383" evidence="2">
    <location>
        <begin position="20"/>
        <end position="246"/>
    </location>
</feature>
<feature type="compositionally biased region" description="Pro residues" evidence="1">
    <location>
        <begin position="47"/>
        <end position="58"/>
    </location>
</feature>
<keyword evidence="2" id="KW-0732">Signal</keyword>
<evidence type="ECO:0000256" key="2">
    <source>
        <dbReference type="SAM" id="SignalP"/>
    </source>
</evidence>
<dbReference type="Proteomes" id="UP000601223">
    <property type="component" value="Unassembled WGS sequence"/>
</dbReference>
<proteinExistence type="predicted"/>
<keyword evidence="4" id="KW-1185">Reference proteome</keyword>
<dbReference type="PROSITE" id="PS51257">
    <property type="entry name" value="PROKAR_LIPOPROTEIN"/>
    <property type="match status" value="1"/>
</dbReference>